<organism evidence="8 9">
    <name type="scientific">Gnathostoma spinigerum</name>
    <dbReference type="NCBI Taxonomy" id="75299"/>
    <lineage>
        <taxon>Eukaryota</taxon>
        <taxon>Metazoa</taxon>
        <taxon>Ecdysozoa</taxon>
        <taxon>Nematoda</taxon>
        <taxon>Chromadorea</taxon>
        <taxon>Rhabditida</taxon>
        <taxon>Spirurina</taxon>
        <taxon>Gnathostomatomorpha</taxon>
        <taxon>Gnathostomatoidea</taxon>
        <taxon>Gnathostomatidae</taxon>
        <taxon>Gnathostoma</taxon>
    </lineage>
</organism>
<feature type="compositionally biased region" description="Low complexity" evidence="6">
    <location>
        <begin position="400"/>
        <end position="412"/>
    </location>
</feature>
<dbReference type="SUPFAM" id="SSF52540">
    <property type="entry name" value="P-loop containing nucleoside triphosphate hydrolases"/>
    <property type="match status" value="1"/>
</dbReference>
<dbReference type="SMART" id="SM00248">
    <property type="entry name" value="ANK"/>
    <property type="match status" value="10"/>
</dbReference>
<name>A0ABD6E817_9BILA</name>
<dbReference type="PANTHER" id="PTHR24201:SF16">
    <property type="entry name" value="ANKYRIN-1-LIKE-RELATED"/>
    <property type="match status" value="1"/>
</dbReference>
<dbReference type="InterPro" id="IPR050776">
    <property type="entry name" value="Ank_Repeat/CDKN_Inhibitor"/>
</dbReference>
<keyword evidence="9" id="KW-1185">Reference proteome</keyword>
<dbReference type="InterPro" id="IPR036770">
    <property type="entry name" value="Ankyrin_rpt-contain_sf"/>
</dbReference>
<dbReference type="InterPro" id="IPR020859">
    <property type="entry name" value="ROC"/>
</dbReference>
<keyword evidence="3" id="KW-0547">Nucleotide-binding</keyword>
<evidence type="ECO:0000313" key="9">
    <source>
        <dbReference type="Proteomes" id="UP001608902"/>
    </source>
</evidence>
<dbReference type="PROSITE" id="PS50088">
    <property type="entry name" value="ANK_REPEAT"/>
    <property type="match status" value="7"/>
</dbReference>
<proteinExistence type="predicted"/>
<dbReference type="Pfam" id="PF12796">
    <property type="entry name" value="Ank_2"/>
    <property type="match status" value="3"/>
</dbReference>
<evidence type="ECO:0000256" key="4">
    <source>
        <dbReference type="ARBA" id="ARBA00023043"/>
    </source>
</evidence>
<feature type="repeat" description="ANK" evidence="5">
    <location>
        <begin position="217"/>
        <end position="249"/>
    </location>
</feature>
<protein>
    <recommendedName>
        <fullName evidence="7">Roc domain-containing protein</fullName>
    </recommendedName>
</protein>
<keyword evidence="4 5" id="KW-0040">ANK repeat</keyword>
<comment type="caution">
    <text evidence="8">The sequence shown here is derived from an EMBL/GenBank/DDBJ whole genome shotgun (WGS) entry which is preliminary data.</text>
</comment>
<feature type="domain" description="Roc" evidence="7">
    <location>
        <begin position="355"/>
        <end position="606"/>
    </location>
</feature>
<dbReference type="Gene3D" id="1.25.40.20">
    <property type="entry name" value="Ankyrin repeat-containing domain"/>
    <property type="match status" value="3"/>
</dbReference>
<dbReference type="PANTHER" id="PTHR24201">
    <property type="entry name" value="ANK_REP_REGION DOMAIN-CONTAINING PROTEIN"/>
    <property type="match status" value="1"/>
</dbReference>
<evidence type="ECO:0000259" key="7">
    <source>
        <dbReference type="PROSITE" id="PS51424"/>
    </source>
</evidence>
<dbReference type="Gene3D" id="3.40.50.300">
    <property type="entry name" value="P-loop containing nucleotide triphosphate hydrolases"/>
    <property type="match status" value="1"/>
</dbReference>
<evidence type="ECO:0000256" key="5">
    <source>
        <dbReference type="PROSITE-ProRule" id="PRU00023"/>
    </source>
</evidence>
<feature type="repeat" description="ANK" evidence="5">
    <location>
        <begin position="52"/>
        <end position="84"/>
    </location>
</feature>
<feature type="region of interest" description="Disordered" evidence="6">
    <location>
        <begin position="398"/>
        <end position="418"/>
    </location>
</feature>
<feature type="region of interest" description="Disordered" evidence="6">
    <location>
        <begin position="423"/>
        <end position="442"/>
    </location>
</feature>
<evidence type="ECO:0000313" key="8">
    <source>
        <dbReference type="EMBL" id="MFH4976223.1"/>
    </source>
</evidence>
<feature type="repeat" description="ANK" evidence="5">
    <location>
        <begin position="184"/>
        <end position="216"/>
    </location>
</feature>
<feature type="repeat" description="ANK" evidence="5">
    <location>
        <begin position="85"/>
        <end position="117"/>
    </location>
</feature>
<reference evidence="8 9" key="1">
    <citation type="submission" date="2024-08" db="EMBL/GenBank/DDBJ databases">
        <title>Gnathostoma spinigerum genome.</title>
        <authorList>
            <person name="Gonzalez-Bertolin B."/>
            <person name="Monzon S."/>
            <person name="Zaballos A."/>
            <person name="Jimenez P."/>
            <person name="Dekumyoy P."/>
            <person name="Varona S."/>
            <person name="Cuesta I."/>
            <person name="Sumanam S."/>
            <person name="Adisakwattana P."/>
            <person name="Gasser R.B."/>
            <person name="Hernandez-Gonzalez A."/>
            <person name="Young N.D."/>
            <person name="Perteguer M.J."/>
        </authorList>
    </citation>
    <scope>NUCLEOTIDE SEQUENCE [LARGE SCALE GENOMIC DNA]</scope>
    <source>
        <strain evidence="8">AL3</strain>
        <tissue evidence="8">Liver</tissue>
    </source>
</reference>
<gene>
    <name evidence="8" type="ORF">AB6A40_002932</name>
</gene>
<sequence length="629" mass="69540">MSGLNVTSATSRYDPDELIISAVLIACEEGNLSGLKQLANLHRLNLNALNRLGETAMHVSAGAGHYNIVRYLHQKGASCDIEDRRGDTPLFWAVRHGHPAVVEYLCKEKANVNAANKRKETPLHVAVRYSQVEIARILVSYGSNTALQDEHGETVLHIASWHGYGSLLGELCRTLPPLEAINQDDETALHCAAARGHIECVQILIDGGAPVDAVDQNGRTPLHLALQRSHFDIALLLISKGCKLDIQDENGETPLHFASRLGSLSAVQTLCHLGATVDIVNANSLTPLHIAAKEGHLEIVRCLCLFRANTQKKNKDGLTAEIIALAQEHSRIGALLSKMRVDQTREAYIEQLSPMETPLRRIKLKMFGHSAVGKTRLLSALQSGSVIGSLIGAVSRRFSENQSPSSSSNSSPAKDENPTVLDEFQESNNNKGPRRRCPPHSQYTHGIDVQNVTLQGCGEFSVWEFGGYEPYHMAYDHFVGNTDCIHVVIYRCTDPTEVQYKQVLYWMNFLKGRVTPSEPIGHCGIISRRSKVVIVGTHATAALFPRKNAEGEYISSDGDAMLKTVRLRFETHFDIHDQLILLDSTQLACPGMKALKNYLSKARDVILSVCLRNRFNHIEMFRLVLFHSP</sequence>
<evidence type="ECO:0000256" key="2">
    <source>
        <dbReference type="ARBA" id="ARBA00022737"/>
    </source>
</evidence>
<feature type="repeat" description="ANK" evidence="5">
    <location>
        <begin position="250"/>
        <end position="282"/>
    </location>
</feature>
<accession>A0ABD6E817</accession>
<dbReference type="GO" id="GO:0000166">
    <property type="term" value="F:nucleotide binding"/>
    <property type="evidence" value="ECO:0007669"/>
    <property type="project" value="UniProtKB-KW"/>
</dbReference>
<evidence type="ECO:0000256" key="1">
    <source>
        <dbReference type="ARBA" id="ARBA00001946"/>
    </source>
</evidence>
<evidence type="ECO:0000256" key="3">
    <source>
        <dbReference type="ARBA" id="ARBA00022741"/>
    </source>
</evidence>
<dbReference type="InterPro" id="IPR027417">
    <property type="entry name" value="P-loop_NTPase"/>
</dbReference>
<dbReference type="PROSITE" id="PS51424">
    <property type="entry name" value="ROC"/>
    <property type="match status" value="1"/>
</dbReference>
<dbReference type="EMBL" id="JBGFUD010001387">
    <property type="protein sequence ID" value="MFH4976223.1"/>
    <property type="molecule type" value="Genomic_DNA"/>
</dbReference>
<comment type="cofactor">
    <cofactor evidence="1">
        <name>Mg(2+)</name>
        <dbReference type="ChEBI" id="CHEBI:18420"/>
    </cofactor>
</comment>
<dbReference type="Pfam" id="PF13637">
    <property type="entry name" value="Ank_4"/>
    <property type="match status" value="1"/>
</dbReference>
<dbReference type="InterPro" id="IPR002110">
    <property type="entry name" value="Ankyrin_rpt"/>
</dbReference>
<dbReference type="Proteomes" id="UP001608902">
    <property type="component" value="Unassembled WGS sequence"/>
</dbReference>
<keyword evidence="2" id="KW-0677">Repeat</keyword>
<dbReference type="AlphaFoldDB" id="A0ABD6E817"/>
<evidence type="ECO:0000256" key="6">
    <source>
        <dbReference type="SAM" id="MobiDB-lite"/>
    </source>
</evidence>
<feature type="repeat" description="ANK" evidence="5">
    <location>
        <begin position="283"/>
        <end position="315"/>
    </location>
</feature>
<dbReference type="SUPFAM" id="SSF48403">
    <property type="entry name" value="Ankyrin repeat"/>
    <property type="match status" value="1"/>
</dbReference>
<dbReference type="PROSITE" id="PS50297">
    <property type="entry name" value="ANK_REP_REGION"/>
    <property type="match status" value="7"/>
</dbReference>
<feature type="repeat" description="ANK" evidence="5">
    <location>
        <begin position="118"/>
        <end position="150"/>
    </location>
</feature>